<reference evidence="10 11" key="1">
    <citation type="journal article" date="2009" name="Appl. Environ. Microbiol.">
        <title>Three genomes from the phylum Acidobacteria provide insight into the lifestyles of these microorganisms in soils.</title>
        <authorList>
            <person name="Ward N.L."/>
            <person name="Challacombe J.F."/>
            <person name="Janssen P.H."/>
            <person name="Henrissat B."/>
            <person name="Coutinho P.M."/>
            <person name="Wu M."/>
            <person name="Xie G."/>
            <person name="Haft D.H."/>
            <person name="Sait M."/>
            <person name="Badger J."/>
            <person name="Barabote R.D."/>
            <person name="Bradley B."/>
            <person name="Brettin T.S."/>
            <person name="Brinkac L.M."/>
            <person name="Bruce D."/>
            <person name="Creasy T."/>
            <person name="Daugherty S.C."/>
            <person name="Davidsen T.M."/>
            <person name="DeBoy R.T."/>
            <person name="Detter J.C."/>
            <person name="Dodson R.J."/>
            <person name="Durkin A.S."/>
            <person name="Ganapathy A."/>
            <person name="Gwinn-Giglio M."/>
            <person name="Han C.S."/>
            <person name="Khouri H."/>
            <person name="Kiss H."/>
            <person name="Kothari S.P."/>
            <person name="Madupu R."/>
            <person name="Nelson K.E."/>
            <person name="Nelson W.C."/>
            <person name="Paulsen I."/>
            <person name="Penn K."/>
            <person name="Ren Q."/>
            <person name="Rosovitz M.J."/>
            <person name="Selengut J.D."/>
            <person name="Shrivastava S."/>
            <person name="Sullivan S.A."/>
            <person name="Tapia R."/>
            <person name="Thompson L.S."/>
            <person name="Watkins K.L."/>
            <person name="Yang Q."/>
            <person name="Yu C."/>
            <person name="Zafar N."/>
            <person name="Zhou L."/>
            <person name="Kuske C.R."/>
        </authorList>
    </citation>
    <scope>NUCLEOTIDE SEQUENCE [LARGE SCALE GENOMIC DNA]</scope>
    <source>
        <strain evidence="10 11">Ellin345</strain>
    </source>
</reference>
<dbReference type="Gene3D" id="3.20.20.80">
    <property type="entry name" value="Glycosidases"/>
    <property type="match status" value="1"/>
</dbReference>
<dbReference type="SUPFAM" id="SSF49785">
    <property type="entry name" value="Galactose-binding domain-like"/>
    <property type="match status" value="1"/>
</dbReference>
<organism evidence="10 11">
    <name type="scientific">Koribacter versatilis (strain Ellin345)</name>
    <dbReference type="NCBI Taxonomy" id="204669"/>
    <lineage>
        <taxon>Bacteria</taxon>
        <taxon>Pseudomonadati</taxon>
        <taxon>Acidobacteriota</taxon>
        <taxon>Terriglobia</taxon>
        <taxon>Terriglobales</taxon>
        <taxon>Candidatus Korobacteraceae</taxon>
        <taxon>Candidatus Korobacter</taxon>
    </lineage>
</organism>
<evidence type="ECO:0000256" key="2">
    <source>
        <dbReference type="ARBA" id="ARBA00012761"/>
    </source>
</evidence>
<dbReference type="HOGENOM" id="CLU_006501_6_3_0"/>
<dbReference type="OrthoDB" id="9762066at2"/>
<protein>
    <recommendedName>
        <fullName evidence="3">Beta-glucuronidase</fullName>
        <ecNumber evidence="2">3.2.1.31</ecNumber>
    </recommendedName>
</protein>
<dbReference type="GO" id="GO:0005975">
    <property type="term" value="P:carbohydrate metabolic process"/>
    <property type="evidence" value="ECO:0007669"/>
    <property type="project" value="InterPro"/>
</dbReference>
<feature type="chain" id="PRO_5004192008" description="Beta-glucuronidase" evidence="6">
    <location>
        <begin position="28"/>
        <end position="597"/>
    </location>
</feature>
<dbReference type="Pfam" id="PF02836">
    <property type="entry name" value="Glyco_hydro_2_C"/>
    <property type="match status" value="1"/>
</dbReference>
<dbReference type="Gene3D" id="2.60.120.260">
    <property type="entry name" value="Galactose-binding domain-like"/>
    <property type="match status" value="1"/>
</dbReference>
<gene>
    <name evidence="10" type="ordered locus">Acid345_0579</name>
</gene>
<proteinExistence type="inferred from homology"/>
<dbReference type="STRING" id="204669.Acid345_0579"/>
<dbReference type="CAZy" id="GH2">
    <property type="family name" value="Glycoside Hydrolase Family 2"/>
</dbReference>
<dbReference type="InterPro" id="IPR036156">
    <property type="entry name" value="Beta-gal/glucu_dom_sf"/>
</dbReference>
<dbReference type="PANTHER" id="PTHR10066:SF67">
    <property type="entry name" value="BETA-GLUCURONIDASE"/>
    <property type="match status" value="1"/>
</dbReference>
<dbReference type="KEGG" id="aba:Acid345_0579"/>
<evidence type="ECO:0000256" key="5">
    <source>
        <dbReference type="ARBA" id="ARBA00023295"/>
    </source>
</evidence>
<feature type="domain" description="Glycoside hydrolase family 2 catalytic" evidence="8">
    <location>
        <begin position="297"/>
        <end position="593"/>
    </location>
</feature>
<evidence type="ECO:0000313" key="10">
    <source>
        <dbReference type="EMBL" id="ABF39584.1"/>
    </source>
</evidence>
<dbReference type="Gene3D" id="2.60.40.10">
    <property type="entry name" value="Immunoglobulins"/>
    <property type="match status" value="1"/>
</dbReference>
<name>Q1IU66_KORVE</name>
<dbReference type="RefSeq" id="WP_011521386.1">
    <property type="nucleotide sequence ID" value="NC_008009.1"/>
</dbReference>
<dbReference type="GO" id="GO:0030246">
    <property type="term" value="F:carbohydrate binding"/>
    <property type="evidence" value="ECO:0007669"/>
    <property type="project" value="TreeGrafter"/>
</dbReference>
<keyword evidence="4 10" id="KW-0378">Hydrolase</keyword>
<evidence type="ECO:0000256" key="3">
    <source>
        <dbReference type="ARBA" id="ARBA00016205"/>
    </source>
</evidence>
<dbReference type="AlphaFoldDB" id="Q1IU66"/>
<dbReference type="InterPro" id="IPR008979">
    <property type="entry name" value="Galactose-bd-like_sf"/>
</dbReference>
<sequence length="597" mass="68033">MPTTHRTQRRSVLIVLVLFAAAATAFAQTPLIANIHARQITDLSGTWSTIIDAYHVGERNRFYEDRHQTDPSELIEYNFDHSPTLKVPGDWNSQRPELFLYEGTLWYRRIFSYHPAQGKRQFVYFGAANYHATVYLNAQKLGEHSGGYTPFNFEVTGKLKDGENLLVVEVDDRRSKDAIPALNTDWWNYGGLTREVSLVEVPSAFIENYFIQLAKGSPNEIAGWVQLNSAAGGSEVTIEIPEAKLRQSAKADEHGRAAFRFPAQLTPWSPDNPKLYEVRISSGTDHLTDQIGFRTIEARGTKLYLNGKPIFLRGISIHEEAPFRGGRAFASEDDKTLLGWAKELGCNYVRLAHYPHHESMVREAERMGILVWSEIPVYWDIDWKNPDSLAQARQQLHEEIARDQNRAAIILWSIANETPIDPDRLEFLKALASDVRSLDNTRLLTAALNRTGREGKTRLIDDPLGAVVDVLAINEYIGWYESRVEDADTTEWKSSWEKPLLFSEFGGGAPYGRHGATNERWTEEYQANLYRHQLTMLRKIPALAGLSPWVLMDFHSPVRLLPGVQDMRNRKGLVSDQGQRKQAFYVLQEYYREMGAH</sequence>
<keyword evidence="5 10" id="KW-0326">Glycosidase</keyword>
<dbReference type="EMBL" id="CP000360">
    <property type="protein sequence ID" value="ABF39584.1"/>
    <property type="molecule type" value="Genomic_DNA"/>
</dbReference>
<dbReference type="PANTHER" id="PTHR10066">
    <property type="entry name" value="BETA-GLUCURONIDASE"/>
    <property type="match status" value="1"/>
</dbReference>
<feature type="signal peptide" evidence="6">
    <location>
        <begin position="1"/>
        <end position="27"/>
    </location>
</feature>
<dbReference type="GO" id="GO:0004566">
    <property type="term" value="F:beta-glucuronidase activity"/>
    <property type="evidence" value="ECO:0007669"/>
    <property type="project" value="UniProtKB-EC"/>
</dbReference>
<keyword evidence="6" id="KW-0732">Signal</keyword>
<dbReference type="EC" id="3.2.1.31" evidence="2"/>
<evidence type="ECO:0000259" key="9">
    <source>
        <dbReference type="Pfam" id="PF02837"/>
    </source>
</evidence>
<dbReference type="InterPro" id="IPR013783">
    <property type="entry name" value="Ig-like_fold"/>
</dbReference>
<evidence type="ECO:0000313" key="11">
    <source>
        <dbReference type="Proteomes" id="UP000002432"/>
    </source>
</evidence>
<dbReference type="Pfam" id="PF02837">
    <property type="entry name" value="Glyco_hydro_2_N"/>
    <property type="match status" value="1"/>
</dbReference>
<evidence type="ECO:0000256" key="6">
    <source>
        <dbReference type="SAM" id="SignalP"/>
    </source>
</evidence>
<dbReference type="InterPro" id="IPR006101">
    <property type="entry name" value="Glyco_hydro_2"/>
</dbReference>
<comment type="similarity">
    <text evidence="1">Belongs to the glycosyl hydrolase 2 family.</text>
</comment>
<dbReference type="Proteomes" id="UP000002432">
    <property type="component" value="Chromosome"/>
</dbReference>
<dbReference type="eggNOG" id="COG3250">
    <property type="taxonomic scope" value="Bacteria"/>
</dbReference>
<evidence type="ECO:0000256" key="1">
    <source>
        <dbReference type="ARBA" id="ARBA00007401"/>
    </source>
</evidence>
<dbReference type="SUPFAM" id="SSF49303">
    <property type="entry name" value="beta-Galactosidase/glucuronidase domain"/>
    <property type="match status" value="1"/>
</dbReference>
<feature type="domain" description="Glycoside hydrolase family 2 immunoglobulin-like beta-sandwich" evidence="7">
    <location>
        <begin position="224"/>
        <end position="294"/>
    </location>
</feature>
<dbReference type="InterPro" id="IPR017853">
    <property type="entry name" value="GH"/>
</dbReference>
<feature type="domain" description="Glycosyl hydrolases family 2 sugar binding" evidence="9">
    <location>
        <begin position="80"/>
        <end position="202"/>
    </location>
</feature>
<dbReference type="PRINTS" id="PR00132">
    <property type="entry name" value="GLHYDRLASE2"/>
</dbReference>
<dbReference type="GO" id="GO:0019391">
    <property type="term" value="P:glucuronoside catabolic process"/>
    <property type="evidence" value="ECO:0007669"/>
    <property type="project" value="TreeGrafter"/>
</dbReference>
<dbReference type="InterPro" id="IPR006102">
    <property type="entry name" value="Ig-like_GH2"/>
</dbReference>
<dbReference type="InterPro" id="IPR006103">
    <property type="entry name" value="Glyco_hydro_2_cat"/>
</dbReference>
<dbReference type="Pfam" id="PF00703">
    <property type="entry name" value="Glyco_hydro_2"/>
    <property type="match status" value="1"/>
</dbReference>
<evidence type="ECO:0000259" key="7">
    <source>
        <dbReference type="Pfam" id="PF00703"/>
    </source>
</evidence>
<dbReference type="SUPFAM" id="SSF51445">
    <property type="entry name" value="(Trans)glycosidases"/>
    <property type="match status" value="1"/>
</dbReference>
<evidence type="ECO:0000259" key="8">
    <source>
        <dbReference type="Pfam" id="PF02836"/>
    </source>
</evidence>
<accession>Q1IU66</accession>
<keyword evidence="11" id="KW-1185">Reference proteome</keyword>
<dbReference type="InterPro" id="IPR006104">
    <property type="entry name" value="Glyco_hydro_2_N"/>
</dbReference>
<evidence type="ECO:0000256" key="4">
    <source>
        <dbReference type="ARBA" id="ARBA00022801"/>
    </source>
</evidence>
<dbReference type="EnsemblBacteria" id="ABF39584">
    <property type="protein sequence ID" value="ABF39584"/>
    <property type="gene ID" value="Acid345_0579"/>
</dbReference>